<name>A0A9W4N3U8_9EURO</name>
<organism evidence="8 9">
    <name type="scientific">Penicillium salamii</name>
    <dbReference type="NCBI Taxonomy" id="1612424"/>
    <lineage>
        <taxon>Eukaryota</taxon>
        <taxon>Fungi</taxon>
        <taxon>Dikarya</taxon>
        <taxon>Ascomycota</taxon>
        <taxon>Pezizomycotina</taxon>
        <taxon>Eurotiomycetes</taxon>
        <taxon>Eurotiomycetidae</taxon>
        <taxon>Eurotiales</taxon>
        <taxon>Aspergillaceae</taxon>
        <taxon>Penicillium</taxon>
    </lineage>
</organism>
<protein>
    <recommendedName>
        <fullName evidence="10">ATPase, vacuolar ER assembly factor, Vma12</fullName>
    </recommendedName>
</protein>
<dbReference type="Proteomes" id="UP001152649">
    <property type="component" value="Unassembled WGS sequence"/>
</dbReference>
<dbReference type="GO" id="GO:0005789">
    <property type="term" value="C:endoplasmic reticulum membrane"/>
    <property type="evidence" value="ECO:0007669"/>
    <property type="project" value="UniProtKB-SubCell"/>
</dbReference>
<keyword evidence="3" id="KW-0256">Endoplasmic reticulum</keyword>
<evidence type="ECO:0000313" key="8">
    <source>
        <dbReference type="EMBL" id="CAG8244072.1"/>
    </source>
</evidence>
<dbReference type="AlphaFoldDB" id="A0A9W4N3U8"/>
<evidence type="ECO:0000256" key="6">
    <source>
        <dbReference type="SAM" id="MobiDB-lite"/>
    </source>
</evidence>
<evidence type="ECO:0008006" key="10">
    <source>
        <dbReference type="Google" id="ProtNLM"/>
    </source>
</evidence>
<keyword evidence="9" id="KW-1185">Reference proteome</keyword>
<keyword evidence="5 7" id="KW-0472">Membrane</keyword>
<gene>
    <name evidence="8" type="ORF">PSALAMII_LOCUS564</name>
</gene>
<dbReference type="Pfam" id="PF11712">
    <property type="entry name" value="Vma12"/>
    <property type="match status" value="1"/>
</dbReference>
<evidence type="ECO:0000256" key="5">
    <source>
        <dbReference type="ARBA" id="ARBA00023136"/>
    </source>
</evidence>
<dbReference type="GO" id="GO:0070072">
    <property type="term" value="P:vacuolar proton-transporting V-type ATPase complex assembly"/>
    <property type="evidence" value="ECO:0007669"/>
    <property type="project" value="InterPro"/>
</dbReference>
<evidence type="ECO:0000256" key="1">
    <source>
        <dbReference type="ARBA" id="ARBA00004477"/>
    </source>
</evidence>
<feature type="transmembrane region" description="Helical" evidence="7">
    <location>
        <begin position="183"/>
        <end position="206"/>
    </location>
</feature>
<dbReference type="InterPro" id="IPR021013">
    <property type="entry name" value="ATPase_Vma12"/>
</dbReference>
<feature type="region of interest" description="Disordered" evidence="6">
    <location>
        <begin position="155"/>
        <end position="177"/>
    </location>
</feature>
<keyword evidence="4 7" id="KW-1133">Transmembrane helix</keyword>
<reference evidence="8" key="1">
    <citation type="submission" date="2021-07" db="EMBL/GenBank/DDBJ databases">
        <authorList>
            <person name="Branca A.L. A."/>
        </authorList>
    </citation>
    <scope>NUCLEOTIDE SEQUENCE</scope>
</reference>
<dbReference type="OrthoDB" id="2441642at2759"/>
<evidence type="ECO:0000256" key="2">
    <source>
        <dbReference type="ARBA" id="ARBA00022692"/>
    </source>
</evidence>
<keyword evidence="2 7" id="KW-0812">Transmembrane</keyword>
<comment type="subcellular location">
    <subcellularLocation>
        <location evidence="1">Endoplasmic reticulum membrane</location>
        <topology evidence="1">Multi-pass membrane protein</topology>
    </subcellularLocation>
</comment>
<feature type="transmembrane region" description="Helical" evidence="7">
    <location>
        <begin position="239"/>
        <end position="260"/>
    </location>
</feature>
<proteinExistence type="predicted"/>
<evidence type="ECO:0000313" key="9">
    <source>
        <dbReference type="Proteomes" id="UP001152649"/>
    </source>
</evidence>
<sequence>MKMTMWGRSLTATFFWRCCPLSYLSNRSTTPYTSHLGISFNLNRMVLLVTTDRIHVAFEATSISQREELNLPPALEVNGPIAHDQLIRLAKHLQTNTEYKEQNTHTPTILSSLLNGTKVYVPPPPKKPEPSAEYLASKARLIAASEQISYNRLLDPSYTPAPEHADPHSSPYTSDGSAEDDTLTISLVSSIFISVLVTGFAVYGALTKFSAPDVVAQWFASSRDVSEIQRQGAGEAVRVLFAIFSAISVAVAESFLYFTYLGKVESAKAKERKKKEEKVFIGRVGEDGELDGVRVGECDEIWGKGVNGGVRRRVREKWEKGRDGTGEEL</sequence>
<evidence type="ECO:0000256" key="7">
    <source>
        <dbReference type="SAM" id="Phobius"/>
    </source>
</evidence>
<dbReference type="EMBL" id="CAJVPG010000022">
    <property type="protein sequence ID" value="CAG8244072.1"/>
    <property type="molecule type" value="Genomic_DNA"/>
</dbReference>
<evidence type="ECO:0000256" key="3">
    <source>
        <dbReference type="ARBA" id="ARBA00022824"/>
    </source>
</evidence>
<dbReference type="PANTHER" id="PTHR31394:SF1">
    <property type="entry name" value="TRANSMEMBRANE PROTEIN 199"/>
    <property type="match status" value="1"/>
</dbReference>
<comment type="caution">
    <text evidence="8">The sequence shown here is derived from an EMBL/GenBank/DDBJ whole genome shotgun (WGS) entry which is preliminary data.</text>
</comment>
<evidence type="ECO:0000256" key="4">
    <source>
        <dbReference type="ARBA" id="ARBA00022989"/>
    </source>
</evidence>
<accession>A0A9W4N3U8</accession>
<dbReference type="PANTHER" id="PTHR31394">
    <property type="entry name" value="TRANSMEMBRANE PROTEIN 199"/>
    <property type="match status" value="1"/>
</dbReference>